<dbReference type="Proteomes" id="UP001139384">
    <property type="component" value="Unassembled WGS sequence"/>
</dbReference>
<comment type="caution">
    <text evidence="2">The sequence shown here is derived from an EMBL/GenBank/DDBJ whole genome shotgun (WGS) entry which is preliminary data.</text>
</comment>
<dbReference type="EMBL" id="JAKEIP010000005">
    <property type="protein sequence ID" value="MCF1592422.1"/>
    <property type="molecule type" value="Genomic_DNA"/>
</dbReference>
<dbReference type="RefSeq" id="WP_234760733.1">
    <property type="nucleotide sequence ID" value="NZ_JAKEIP010000005.1"/>
</dbReference>
<gene>
    <name evidence="2" type="ORF">L0P92_02405</name>
</gene>
<evidence type="ECO:0000313" key="2">
    <source>
        <dbReference type="EMBL" id="MCF1592422.1"/>
    </source>
</evidence>
<organism evidence="2 3">
    <name type="scientific">Streptomyces muensis</name>
    <dbReference type="NCBI Taxonomy" id="1077944"/>
    <lineage>
        <taxon>Bacteria</taxon>
        <taxon>Bacillati</taxon>
        <taxon>Actinomycetota</taxon>
        <taxon>Actinomycetes</taxon>
        <taxon>Kitasatosporales</taxon>
        <taxon>Streptomycetaceae</taxon>
        <taxon>Streptomyces</taxon>
    </lineage>
</organism>
<feature type="region of interest" description="Disordered" evidence="1">
    <location>
        <begin position="193"/>
        <end position="235"/>
    </location>
</feature>
<evidence type="ECO:0000313" key="3">
    <source>
        <dbReference type="Proteomes" id="UP001139384"/>
    </source>
</evidence>
<evidence type="ECO:0000256" key="1">
    <source>
        <dbReference type="SAM" id="MobiDB-lite"/>
    </source>
</evidence>
<name>A0A9X1TIN5_STRM4</name>
<feature type="region of interest" description="Disordered" evidence="1">
    <location>
        <begin position="1"/>
        <end position="28"/>
    </location>
</feature>
<keyword evidence="3" id="KW-1185">Reference proteome</keyword>
<protein>
    <submittedName>
        <fullName evidence="2">Uncharacterized protein</fullName>
    </submittedName>
</protein>
<reference evidence="2" key="1">
    <citation type="submission" date="2022-01" db="EMBL/GenBank/DDBJ databases">
        <title>Draft Genome Sequences of Seven Type Strains of the Genus Streptomyces.</title>
        <authorList>
            <person name="Aziz S."/>
            <person name="Coretto E."/>
            <person name="Chronakova A."/>
            <person name="Sproer C."/>
            <person name="Huber K."/>
            <person name="Nouioui I."/>
            <person name="Gross H."/>
        </authorList>
    </citation>
    <scope>NUCLEOTIDE SEQUENCE</scope>
    <source>
        <strain evidence="2">DSM 103493</strain>
    </source>
</reference>
<proteinExistence type="predicted"/>
<accession>A0A9X1TIN5</accession>
<dbReference type="AlphaFoldDB" id="A0A9X1TIN5"/>
<sequence length="436" mass="48125">MGSVEPFTTPAGDTSAPKPDPSTPSAEAARDRFELVRGSAQDVMHTASRRCEPRDWLVALDWLIFEAKLHPKATLTTMRVAMDLAARMDYRRGIVLYDLLGTAAKLKVDKSTVKRHVAYLRELGALVWLEHGSKRNLRLPGRKYTATATIYGATIPLAYDAAKGHRLRGTGYEATVIGFTEAGREQAVAKAKESAAGRLAPPSRGGSAHVPADVDGGKEKATRSARASRIKPPKTSTLGHKVTAALFQAADRLARRLRPLHNWTQRAKISELSWVLVDKLAEGCTEQQVDVWLRDISPSVVAGLDWRPTRPHTYIASWLLRERAVREGDAQLQQDWANAVAPNADFAAAVQETRERQAEDDDYPQCAGLEDLDEETRKRMRAEAWAAYKYDGDPGLVLTTYELAGPQVAVALYGPELVDLCQKLHSNANNPRIRLH</sequence>